<dbReference type="RefSeq" id="WP_055063855.1">
    <property type="nucleotide sequence ID" value="NZ_AP031419.1"/>
</dbReference>
<feature type="region of interest" description="Disordered" evidence="1">
    <location>
        <begin position="1"/>
        <end position="69"/>
    </location>
</feature>
<gene>
    <name evidence="3" type="ORF">DXA22_08815</name>
</gene>
<dbReference type="STRING" id="28026.GCA_000940535_01481"/>
<feature type="transmembrane region" description="Helical" evidence="2">
    <location>
        <begin position="274"/>
        <end position="294"/>
    </location>
</feature>
<dbReference type="InterPro" id="IPR052712">
    <property type="entry name" value="Acid_resist_chaperone_HdeD"/>
</dbReference>
<proteinExistence type="predicted"/>
<feature type="transmembrane region" description="Helical" evidence="2">
    <location>
        <begin position="217"/>
        <end position="238"/>
    </location>
</feature>
<keyword evidence="2" id="KW-0812">Transmembrane</keyword>
<feature type="transmembrane region" description="Helical" evidence="2">
    <location>
        <begin position="134"/>
        <end position="154"/>
    </location>
</feature>
<dbReference type="AlphaFoldDB" id="A0A174CF50"/>
<feature type="transmembrane region" description="Helical" evidence="2">
    <location>
        <begin position="250"/>
        <end position="268"/>
    </location>
</feature>
<keyword evidence="2" id="KW-0472">Membrane</keyword>
<dbReference type="GO" id="GO:0005886">
    <property type="term" value="C:plasma membrane"/>
    <property type="evidence" value="ECO:0007669"/>
    <property type="project" value="TreeGrafter"/>
</dbReference>
<sequence length="302" mass="32133">MSDAMNNPYANNPNQNGSNEQQPQGQPEYGAYAPNQQSQSQQQGGNPNNSGNPYQSEPQTPCYFDGPNANPNPNQNGFFYASYTTGQPYGQPYGQQNSQSDADNGTNNWQPISPFKLMEEWLPKKAKNAIRGTYAVLGIAAVILGLALLIWPGATLKVAAIALGAYFVVSGVVRIVTAIVELGLPGGWRVLDILIGLMLSVGGVVMLKNAALSGATLAVLITMVVGLGWMLEGVMALVESWRMPSSAWAVIYALLSIVAGFIVLFSPVSSTTWLILFGGCALVAIGIVAIVRAFTFGKSKRK</sequence>
<evidence type="ECO:0000256" key="2">
    <source>
        <dbReference type="SAM" id="Phobius"/>
    </source>
</evidence>
<keyword evidence="2" id="KW-1133">Transmembrane helix</keyword>
<dbReference type="OrthoDB" id="3238356at2"/>
<protein>
    <submittedName>
        <fullName evidence="3">HdeD family acid-resistance protein</fullName>
    </submittedName>
</protein>
<feature type="compositionally biased region" description="Low complexity" evidence="1">
    <location>
        <begin position="1"/>
        <end position="19"/>
    </location>
</feature>
<name>A0A174CF50_BIFPS</name>
<dbReference type="InterPro" id="IPR005325">
    <property type="entry name" value="DUF308_memb"/>
</dbReference>
<reference evidence="3 4" key="1">
    <citation type="submission" date="2018-08" db="EMBL/GenBank/DDBJ databases">
        <title>A genome reference for cultivated species of the human gut microbiota.</title>
        <authorList>
            <person name="Zou Y."/>
            <person name="Xue W."/>
            <person name="Luo G."/>
        </authorList>
    </citation>
    <scope>NUCLEOTIDE SEQUENCE [LARGE SCALE GENOMIC DNA]</scope>
    <source>
        <strain evidence="3 4">CF01-1</strain>
    </source>
</reference>
<evidence type="ECO:0000313" key="3">
    <source>
        <dbReference type="EMBL" id="RGY75467.1"/>
    </source>
</evidence>
<accession>A0A174CF50</accession>
<dbReference type="PANTHER" id="PTHR34989">
    <property type="entry name" value="PROTEIN HDED"/>
    <property type="match status" value="1"/>
</dbReference>
<evidence type="ECO:0000313" key="4">
    <source>
        <dbReference type="Proteomes" id="UP000284163"/>
    </source>
</evidence>
<feature type="compositionally biased region" description="Low complexity" evidence="1">
    <location>
        <begin position="34"/>
        <end position="53"/>
    </location>
</feature>
<dbReference type="EMBL" id="QSDK01000017">
    <property type="protein sequence ID" value="RGY75467.1"/>
    <property type="molecule type" value="Genomic_DNA"/>
</dbReference>
<feature type="compositionally biased region" description="Polar residues" evidence="1">
    <location>
        <begin position="97"/>
        <end position="109"/>
    </location>
</feature>
<evidence type="ECO:0000256" key="1">
    <source>
        <dbReference type="SAM" id="MobiDB-lite"/>
    </source>
</evidence>
<organism evidence="3 4">
    <name type="scientific">Bifidobacterium pseudocatenulatum</name>
    <dbReference type="NCBI Taxonomy" id="28026"/>
    <lineage>
        <taxon>Bacteria</taxon>
        <taxon>Bacillati</taxon>
        <taxon>Actinomycetota</taxon>
        <taxon>Actinomycetes</taxon>
        <taxon>Bifidobacteriales</taxon>
        <taxon>Bifidobacteriaceae</taxon>
        <taxon>Bifidobacterium</taxon>
    </lineage>
</organism>
<dbReference type="Proteomes" id="UP000284163">
    <property type="component" value="Unassembled WGS sequence"/>
</dbReference>
<dbReference type="Pfam" id="PF03729">
    <property type="entry name" value="DUF308"/>
    <property type="match status" value="2"/>
</dbReference>
<comment type="caution">
    <text evidence="3">The sequence shown here is derived from an EMBL/GenBank/DDBJ whole genome shotgun (WGS) entry which is preliminary data.</text>
</comment>
<feature type="region of interest" description="Disordered" evidence="1">
    <location>
        <begin position="90"/>
        <end position="109"/>
    </location>
</feature>
<dbReference type="PANTHER" id="PTHR34989:SF1">
    <property type="entry name" value="PROTEIN HDED"/>
    <property type="match status" value="1"/>
</dbReference>
<feature type="transmembrane region" description="Helical" evidence="2">
    <location>
        <begin position="160"/>
        <end position="184"/>
    </location>
</feature>
<feature type="transmembrane region" description="Helical" evidence="2">
    <location>
        <begin position="191"/>
        <end position="211"/>
    </location>
</feature>